<evidence type="ECO:0000256" key="6">
    <source>
        <dbReference type="ARBA" id="ARBA00022989"/>
    </source>
</evidence>
<evidence type="ECO:0000256" key="3">
    <source>
        <dbReference type="ARBA" id="ARBA00022692"/>
    </source>
</evidence>
<reference evidence="10" key="1">
    <citation type="journal article" date="2022" name="Nat. Microbiol.">
        <title>Unique mobile elements and scalable gene flow at the prokaryote-eukaryote boundary revealed by circularized Asgard archaea genomes.</title>
        <authorList>
            <person name="Wu F."/>
            <person name="Speth D.R."/>
            <person name="Philosof A."/>
            <person name="Cremiere A."/>
            <person name="Narayanan A."/>
            <person name="Barco R.A."/>
            <person name="Connon S.A."/>
            <person name="Amend J.P."/>
            <person name="Antoshechkin I.A."/>
            <person name="Orphan V.J."/>
        </authorList>
    </citation>
    <scope>NUCLEOTIDE SEQUENCE</scope>
    <source>
        <strain evidence="10">PM71</strain>
    </source>
</reference>
<comment type="subcellular location">
    <subcellularLocation>
        <location evidence="1">Endoplasmic reticulum membrane</location>
        <topology evidence="1">Single-pass type I membrane protein</topology>
    </subcellularLocation>
</comment>
<gene>
    <name evidence="10" type="ORF">K9W45_09580</name>
</gene>
<dbReference type="GO" id="GO:0018279">
    <property type="term" value="P:protein N-linked glycosylation via asparagine"/>
    <property type="evidence" value="ECO:0007669"/>
    <property type="project" value="TreeGrafter"/>
</dbReference>
<evidence type="ECO:0000256" key="5">
    <source>
        <dbReference type="ARBA" id="ARBA00022824"/>
    </source>
</evidence>
<dbReference type="Pfam" id="PF04597">
    <property type="entry name" value="Ribophorin_I"/>
    <property type="match status" value="1"/>
</dbReference>
<protein>
    <submittedName>
        <fullName evidence="10">Uncharacterized protein</fullName>
    </submittedName>
</protein>
<dbReference type="AlphaFoldDB" id="A0A9Y1BKT0"/>
<proteinExistence type="predicted"/>
<keyword evidence="8" id="KW-0175">Coiled coil</keyword>
<evidence type="ECO:0000256" key="2">
    <source>
        <dbReference type="ARBA" id="ARBA00004922"/>
    </source>
</evidence>
<keyword evidence="4" id="KW-0732">Signal</keyword>
<evidence type="ECO:0000256" key="8">
    <source>
        <dbReference type="SAM" id="Coils"/>
    </source>
</evidence>
<dbReference type="PANTHER" id="PTHR21049:SF0">
    <property type="entry name" value="DOLICHYL-DIPHOSPHOOLIGOSACCHARIDE--PROTEIN GLYCOSYLTRANSFERASE SUBUNIT 1"/>
    <property type="match status" value="1"/>
</dbReference>
<dbReference type="InterPro" id="IPR007676">
    <property type="entry name" value="Ribophorin_I"/>
</dbReference>
<evidence type="ECO:0000256" key="7">
    <source>
        <dbReference type="ARBA" id="ARBA00023136"/>
    </source>
</evidence>
<name>A0A9Y1BKT0_9ARCH</name>
<dbReference type="GO" id="GO:0016020">
    <property type="term" value="C:membrane"/>
    <property type="evidence" value="ECO:0007669"/>
    <property type="project" value="InterPro"/>
</dbReference>
<sequence>MYKTKQIVTLSILILVSVSFSSIFVNGQSETQVDINSNSMNTAPTFITSDILANITDDSVFGLNATVKVNRSVFFGYYGIVSINDSIEFNLYGNDSVVYFNYTIANINANNLTYCGFKIANYSIDMLQYRNATRNYVYEKGLNYTTFRVPFLSNYSSISGNNTFFINAYLEFAYPFEYTIESGEQVLHYKELLYPLINNVPIINGSTTVKKQSGEAQEGIGEKFLDDDDHVITPQEYMVSNASSGILKWENFTREAFNYSQTIDDDLIMNIWTISISGTPSEAQQVSSATVLFKSVESKRKFEINPYGTVKITETHYIQYLGPDHPEGQPITLFKSYKLNSFQLTLEPNATVKSLTDQLGHLNVKFQLDNGIYSPGTYNLADSGLYPGYKVLTVHPRYPLKHGEIIDCTIVYTVPLEQFMLKEKDSNRYSIKLSPLSIYNWTVDKLTLDVVLPRGAVYKQSNYSTGDPYQDLQISYSKQFKLWKLGFDRILTYSGTNLSPADNKLFYIDITYIRANVFISYILIVILLSAVVGLASLFNWFSKKVRKIEGFEVEKEFIPVDEIRLFVKLYEEVLGIKDRIRQTKEKVAKKKMTVKEGKQLINDLSIRLRQTEEKLKDAKTNLAKHGGKYKHAVQEIEISERKLLEERRNQRTLQQEYKKKKTLTKEAYRRLFRERQKNIEKLTNEINGRLVNLRLLIED</sequence>
<keyword evidence="7 9" id="KW-0472">Membrane</keyword>
<keyword evidence="3 9" id="KW-0812">Transmembrane</keyword>
<keyword evidence="6 9" id="KW-1133">Transmembrane helix</keyword>
<comment type="pathway">
    <text evidence="2">Protein modification; protein glycosylation.</text>
</comment>
<feature type="coiled-coil region" evidence="8">
    <location>
        <begin position="594"/>
        <end position="685"/>
    </location>
</feature>
<evidence type="ECO:0000256" key="4">
    <source>
        <dbReference type="ARBA" id="ARBA00022729"/>
    </source>
</evidence>
<evidence type="ECO:0000256" key="9">
    <source>
        <dbReference type="SAM" id="Phobius"/>
    </source>
</evidence>
<keyword evidence="5" id="KW-0256">Endoplasmic reticulum</keyword>
<dbReference type="PANTHER" id="PTHR21049">
    <property type="entry name" value="RIBOPHORIN I"/>
    <property type="match status" value="1"/>
</dbReference>
<evidence type="ECO:0000256" key="1">
    <source>
        <dbReference type="ARBA" id="ARBA00004115"/>
    </source>
</evidence>
<accession>A0A9Y1BKT0</accession>
<organism evidence="10">
    <name type="scientific">Candidatus Heimdallarchaeum aukensis</name>
    <dbReference type="NCBI Taxonomy" id="2876573"/>
    <lineage>
        <taxon>Archaea</taxon>
        <taxon>Promethearchaeati</taxon>
        <taxon>Candidatus Heimdallarchaeota</taxon>
        <taxon>Candidatus Heimdallarchaeia (ex Rinke et al. 2021) (nom. nud.)</taxon>
        <taxon>Candidatus Heimdallarchaeales</taxon>
        <taxon>Candidatus Heimdallarchaeaceae</taxon>
        <taxon>Candidatus Heimdallarchaeum</taxon>
    </lineage>
</organism>
<feature type="transmembrane region" description="Helical" evidence="9">
    <location>
        <begin position="518"/>
        <end position="541"/>
    </location>
</feature>
<dbReference type="EMBL" id="CP084166">
    <property type="protein sequence ID" value="UJG40084.1"/>
    <property type="molecule type" value="Genomic_DNA"/>
</dbReference>
<dbReference type="Proteomes" id="UP001201020">
    <property type="component" value="Chromosome"/>
</dbReference>
<evidence type="ECO:0000313" key="10">
    <source>
        <dbReference type="EMBL" id="UJG40084.1"/>
    </source>
</evidence>